<gene>
    <name evidence="5" type="ORF">DIC75_08015</name>
</gene>
<feature type="compositionally biased region" description="Basic and acidic residues" evidence="3">
    <location>
        <begin position="171"/>
        <end position="181"/>
    </location>
</feature>
<dbReference type="InterPro" id="IPR008978">
    <property type="entry name" value="HSP20-like_chaperone"/>
</dbReference>
<accession>A0ABD4TGT0</accession>
<evidence type="ECO:0000259" key="4">
    <source>
        <dbReference type="PROSITE" id="PS01031"/>
    </source>
</evidence>
<dbReference type="Gene3D" id="2.60.40.790">
    <property type="match status" value="1"/>
</dbReference>
<dbReference type="PANTHER" id="PTHR11527">
    <property type="entry name" value="HEAT-SHOCK PROTEIN 20 FAMILY MEMBER"/>
    <property type="match status" value="1"/>
</dbReference>
<protein>
    <submittedName>
        <fullName evidence="5">Heat-shock protein Hsp20</fullName>
    </submittedName>
</protein>
<evidence type="ECO:0000313" key="5">
    <source>
        <dbReference type="EMBL" id="MCM2466259.1"/>
    </source>
</evidence>
<feature type="domain" description="SHSP" evidence="4">
    <location>
        <begin position="40"/>
        <end position="153"/>
    </location>
</feature>
<keyword evidence="6" id="KW-1185">Reference proteome</keyword>
<dbReference type="Proteomes" id="UP001523230">
    <property type="component" value="Unassembled WGS sequence"/>
</dbReference>
<evidence type="ECO:0000256" key="1">
    <source>
        <dbReference type="PROSITE-ProRule" id="PRU00285"/>
    </source>
</evidence>
<dbReference type="SUPFAM" id="SSF49764">
    <property type="entry name" value="HSP20-like chaperones"/>
    <property type="match status" value="1"/>
</dbReference>
<feature type="compositionally biased region" description="Basic and acidic residues" evidence="3">
    <location>
        <begin position="199"/>
        <end position="232"/>
    </location>
</feature>
<dbReference type="InterPro" id="IPR002068">
    <property type="entry name" value="A-crystallin/Hsp20_dom"/>
</dbReference>
<dbReference type="RefSeq" id="WP_250987520.1">
    <property type="nucleotide sequence ID" value="NZ_QFDM01000002.1"/>
</dbReference>
<dbReference type="InterPro" id="IPR031107">
    <property type="entry name" value="Small_HSP"/>
</dbReference>
<comment type="similarity">
    <text evidence="1 2">Belongs to the small heat shock protein (HSP20) family.</text>
</comment>
<comment type="caution">
    <text evidence="5">The sequence shown here is derived from an EMBL/GenBank/DDBJ whole genome shotgun (WGS) entry which is preliminary data.</text>
</comment>
<proteinExistence type="inferred from homology"/>
<sequence>MAWRRSSRELWSEFDEMLGDMQKQFGEVMERLSGATQQVPLIGGTGAVVDVLEHDADIVVVADLPGVERQGISVRLLDPRTLRITARREEAKEEEQAGYHMRERRIGTISRTVSLPTDVRGEEARATFKNGVLEIRLKKVAEARGREIPVGAEAEQAGQSVAEMRRQQIEEEYREDREKVKPSGYLSPRDLQEAAQKIQIEDKGSPEEQKTAEELRRQKEMMYEEGKRKLAE</sequence>
<feature type="region of interest" description="Disordered" evidence="3">
    <location>
        <begin position="171"/>
        <end position="232"/>
    </location>
</feature>
<evidence type="ECO:0000256" key="2">
    <source>
        <dbReference type="RuleBase" id="RU003616"/>
    </source>
</evidence>
<reference evidence="5 6" key="1">
    <citation type="submission" date="2018-05" db="EMBL/GenBank/DDBJ databases">
        <title>Isolation and characterization of genus Methanoculleus species and their viruses from deep sea marine sediment offshore southwestern Taiwan.</title>
        <authorList>
            <person name="Wei W.-H."/>
            <person name="Chen W.-C."/>
            <person name="Lai M.-C."/>
            <person name="Chen S.-C."/>
        </authorList>
    </citation>
    <scope>NUCLEOTIDE SEQUENCE [LARGE SCALE GENOMIC DNA]</scope>
    <source>
        <strain evidence="5 6">CWC-02</strain>
    </source>
</reference>
<dbReference type="CDD" id="cd06464">
    <property type="entry name" value="ACD_sHsps-like"/>
    <property type="match status" value="1"/>
</dbReference>
<name>A0ABD4TGT0_9EURY</name>
<evidence type="ECO:0000313" key="6">
    <source>
        <dbReference type="Proteomes" id="UP001523230"/>
    </source>
</evidence>
<organism evidence="5 6">
    <name type="scientific">Methanoculleus oceani</name>
    <dbReference type="NCBI Taxonomy" id="2184756"/>
    <lineage>
        <taxon>Archaea</taxon>
        <taxon>Methanobacteriati</taxon>
        <taxon>Methanobacteriota</taxon>
        <taxon>Stenosarchaea group</taxon>
        <taxon>Methanomicrobia</taxon>
        <taxon>Methanomicrobiales</taxon>
        <taxon>Methanomicrobiaceae</taxon>
        <taxon>Methanoculleus</taxon>
    </lineage>
</organism>
<dbReference type="EMBL" id="QFDM01000002">
    <property type="protein sequence ID" value="MCM2466259.1"/>
    <property type="molecule type" value="Genomic_DNA"/>
</dbReference>
<dbReference type="Pfam" id="PF00011">
    <property type="entry name" value="HSP20"/>
    <property type="match status" value="1"/>
</dbReference>
<dbReference type="AlphaFoldDB" id="A0ABD4TGT0"/>
<evidence type="ECO:0000256" key="3">
    <source>
        <dbReference type="SAM" id="MobiDB-lite"/>
    </source>
</evidence>
<dbReference type="PROSITE" id="PS01031">
    <property type="entry name" value="SHSP"/>
    <property type="match status" value="1"/>
</dbReference>